<dbReference type="SUPFAM" id="SSF56112">
    <property type="entry name" value="Protein kinase-like (PK-like)"/>
    <property type="match status" value="1"/>
</dbReference>
<protein>
    <recommendedName>
        <fullName evidence="3">Protein kinase domain-containing protein</fullName>
    </recommendedName>
</protein>
<keyword evidence="2" id="KW-1185">Reference proteome</keyword>
<reference evidence="1 2" key="1">
    <citation type="submission" date="2021-06" db="EMBL/GenBank/DDBJ databases">
        <authorList>
            <person name="Palmer J.M."/>
        </authorList>
    </citation>
    <scope>NUCLEOTIDE SEQUENCE [LARGE SCALE GENOMIC DNA]</scope>
    <source>
        <strain evidence="1 2">XC_2019</strain>
        <tissue evidence="1">Muscle</tissue>
    </source>
</reference>
<evidence type="ECO:0000313" key="2">
    <source>
        <dbReference type="Proteomes" id="UP001434883"/>
    </source>
</evidence>
<dbReference type="Proteomes" id="UP001434883">
    <property type="component" value="Unassembled WGS sequence"/>
</dbReference>
<gene>
    <name evidence="1" type="ORF">XENOCAPTIV_015257</name>
</gene>
<dbReference type="Gene3D" id="1.10.510.10">
    <property type="entry name" value="Transferase(Phosphotransferase) domain 1"/>
    <property type="match status" value="1"/>
</dbReference>
<evidence type="ECO:0008006" key="3">
    <source>
        <dbReference type="Google" id="ProtNLM"/>
    </source>
</evidence>
<proteinExistence type="predicted"/>
<organism evidence="1 2">
    <name type="scientific">Xenoophorus captivus</name>
    <dbReference type="NCBI Taxonomy" id="1517983"/>
    <lineage>
        <taxon>Eukaryota</taxon>
        <taxon>Metazoa</taxon>
        <taxon>Chordata</taxon>
        <taxon>Craniata</taxon>
        <taxon>Vertebrata</taxon>
        <taxon>Euteleostomi</taxon>
        <taxon>Actinopterygii</taxon>
        <taxon>Neopterygii</taxon>
        <taxon>Teleostei</taxon>
        <taxon>Neoteleostei</taxon>
        <taxon>Acanthomorphata</taxon>
        <taxon>Ovalentaria</taxon>
        <taxon>Atherinomorphae</taxon>
        <taxon>Cyprinodontiformes</taxon>
        <taxon>Goodeidae</taxon>
        <taxon>Xenoophorus</taxon>
    </lineage>
</organism>
<accession>A0ABV0QLL1</accession>
<evidence type="ECO:0000313" key="1">
    <source>
        <dbReference type="EMBL" id="MEQ2196333.1"/>
    </source>
</evidence>
<dbReference type="EMBL" id="JAHRIN010016837">
    <property type="protein sequence ID" value="MEQ2196333.1"/>
    <property type="molecule type" value="Genomic_DNA"/>
</dbReference>
<sequence>MNGTNVALWQQKSLFNSCSTLKISSTTYQSFFSAAPGLCTVCSAAKTNMRSPPLVFACSHCIQQILEAVLHCHQMGVVHRDLKVMLADQCFCYVTFL</sequence>
<dbReference type="InterPro" id="IPR011009">
    <property type="entry name" value="Kinase-like_dom_sf"/>
</dbReference>
<name>A0ABV0QLL1_9TELE</name>
<comment type="caution">
    <text evidence="1">The sequence shown here is derived from an EMBL/GenBank/DDBJ whole genome shotgun (WGS) entry which is preliminary data.</text>
</comment>